<proteinExistence type="predicted"/>
<keyword evidence="9" id="KW-1208">Phospholipid metabolism</keyword>
<comment type="caution">
    <text evidence="11">The sequence shown here is derived from an EMBL/GenBank/DDBJ whole genome shotgun (WGS) entry which is preliminary data.</text>
</comment>
<keyword evidence="6" id="KW-0443">Lipid metabolism</keyword>
<keyword evidence="1" id="KW-1003">Cell membrane</keyword>
<dbReference type="GO" id="GO:0005886">
    <property type="term" value="C:plasma membrane"/>
    <property type="evidence" value="ECO:0007669"/>
    <property type="project" value="InterPro"/>
</dbReference>
<sequence>MPLGILSIIIGYLLGSIPTAYIVSRIRKGIDIRNIGSGNMGGANVMREIGAHEGVFVGLIDVAKGAGAIFIA</sequence>
<keyword evidence="8" id="KW-0594">Phospholipid biosynthesis</keyword>
<evidence type="ECO:0000256" key="10">
    <source>
        <dbReference type="SAM" id="Phobius"/>
    </source>
</evidence>
<organism evidence="11">
    <name type="scientific">marine sediment metagenome</name>
    <dbReference type="NCBI Taxonomy" id="412755"/>
    <lineage>
        <taxon>unclassified sequences</taxon>
        <taxon>metagenomes</taxon>
        <taxon>ecological metagenomes</taxon>
    </lineage>
</organism>
<evidence type="ECO:0000256" key="8">
    <source>
        <dbReference type="ARBA" id="ARBA00023209"/>
    </source>
</evidence>
<dbReference type="SMART" id="SM01207">
    <property type="entry name" value="G3P_acyltransf"/>
    <property type="match status" value="1"/>
</dbReference>
<dbReference type="GO" id="GO:0008654">
    <property type="term" value="P:phospholipid biosynthetic process"/>
    <property type="evidence" value="ECO:0007669"/>
    <property type="project" value="UniProtKB-KW"/>
</dbReference>
<dbReference type="PANTHER" id="PTHR30309:SF0">
    <property type="entry name" value="GLYCEROL-3-PHOSPHATE ACYLTRANSFERASE-RELATED"/>
    <property type="match status" value="1"/>
</dbReference>
<protein>
    <recommendedName>
        <fullName evidence="12">Acyl-phosphate glycerol 3-phosphate acyltransferase</fullName>
    </recommendedName>
</protein>
<keyword evidence="4 10" id="KW-0812">Transmembrane</keyword>
<evidence type="ECO:0000256" key="7">
    <source>
        <dbReference type="ARBA" id="ARBA00023136"/>
    </source>
</evidence>
<dbReference type="PANTHER" id="PTHR30309">
    <property type="entry name" value="INNER MEMBRANE PROTEIN YGIH"/>
    <property type="match status" value="1"/>
</dbReference>
<dbReference type="EMBL" id="BARS01007825">
    <property type="protein sequence ID" value="GAF69805.1"/>
    <property type="molecule type" value="Genomic_DNA"/>
</dbReference>
<evidence type="ECO:0000256" key="2">
    <source>
        <dbReference type="ARBA" id="ARBA00022516"/>
    </source>
</evidence>
<evidence type="ECO:0000256" key="4">
    <source>
        <dbReference type="ARBA" id="ARBA00022692"/>
    </source>
</evidence>
<evidence type="ECO:0000256" key="9">
    <source>
        <dbReference type="ARBA" id="ARBA00023264"/>
    </source>
</evidence>
<evidence type="ECO:0000313" key="11">
    <source>
        <dbReference type="EMBL" id="GAF69805.1"/>
    </source>
</evidence>
<reference evidence="11" key="1">
    <citation type="journal article" date="2014" name="Front. Microbiol.">
        <title>High frequency of phylogenetically diverse reductive dehalogenase-homologous genes in deep subseafloor sedimentary metagenomes.</title>
        <authorList>
            <person name="Kawai M."/>
            <person name="Futagami T."/>
            <person name="Toyoda A."/>
            <person name="Takaki Y."/>
            <person name="Nishi S."/>
            <person name="Hori S."/>
            <person name="Arai W."/>
            <person name="Tsubouchi T."/>
            <person name="Morono Y."/>
            <person name="Uchiyama I."/>
            <person name="Ito T."/>
            <person name="Fujiyama A."/>
            <person name="Inagaki F."/>
            <person name="Takami H."/>
        </authorList>
    </citation>
    <scope>NUCLEOTIDE SEQUENCE</scope>
    <source>
        <strain evidence="11">Expedition CK06-06</strain>
    </source>
</reference>
<dbReference type="AlphaFoldDB" id="X0T162"/>
<gene>
    <name evidence="11" type="ORF">S01H1_14999</name>
</gene>
<dbReference type="InterPro" id="IPR003811">
    <property type="entry name" value="G3P_acylTferase_PlsY"/>
</dbReference>
<evidence type="ECO:0000256" key="6">
    <source>
        <dbReference type="ARBA" id="ARBA00023098"/>
    </source>
</evidence>
<keyword evidence="2" id="KW-0444">Lipid biosynthesis</keyword>
<dbReference type="GO" id="GO:0043772">
    <property type="term" value="F:acyl-phosphate glycerol-3-phosphate acyltransferase activity"/>
    <property type="evidence" value="ECO:0007669"/>
    <property type="project" value="InterPro"/>
</dbReference>
<evidence type="ECO:0000256" key="3">
    <source>
        <dbReference type="ARBA" id="ARBA00022679"/>
    </source>
</evidence>
<name>X0T162_9ZZZZ</name>
<keyword evidence="3" id="KW-0808">Transferase</keyword>
<evidence type="ECO:0008006" key="12">
    <source>
        <dbReference type="Google" id="ProtNLM"/>
    </source>
</evidence>
<feature type="transmembrane region" description="Helical" evidence="10">
    <location>
        <begin position="6"/>
        <end position="23"/>
    </location>
</feature>
<evidence type="ECO:0000256" key="1">
    <source>
        <dbReference type="ARBA" id="ARBA00022475"/>
    </source>
</evidence>
<keyword evidence="5 10" id="KW-1133">Transmembrane helix</keyword>
<evidence type="ECO:0000256" key="5">
    <source>
        <dbReference type="ARBA" id="ARBA00022989"/>
    </source>
</evidence>
<keyword evidence="7 10" id="KW-0472">Membrane</keyword>
<dbReference type="Pfam" id="PF02660">
    <property type="entry name" value="G3P_acyltransf"/>
    <property type="match status" value="1"/>
</dbReference>
<accession>X0T162</accession>